<dbReference type="AlphaFoldDB" id="A0A5C1QH99"/>
<dbReference type="InterPro" id="IPR001638">
    <property type="entry name" value="Solute-binding_3/MltF_N"/>
</dbReference>
<dbReference type="Proteomes" id="UP000323824">
    <property type="component" value="Chromosome"/>
</dbReference>
<reference evidence="3 4" key="1">
    <citation type="submission" date="2019-02" db="EMBL/GenBank/DDBJ databases">
        <authorList>
            <person name="Fomenkov A."/>
            <person name="Dubinina G."/>
            <person name="Grabovich M."/>
            <person name="Vincze T."/>
            <person name="Roberts R.J."/>
        </authorList>
    </citation>
    <scope>NUCLEOTIDE SEQUENCE [LARGE SCALE GENOMIC DNA]</scope>
    <source>
        <strain evidence="3 4">P</strain>
    </source>
</reference>
<dbReference type="SUPFAM" id="SSF53850">
    <property type="entry name" value="Periplasmic binding protein-like II"/>
    <property type="match status" value="2"/>
</dbReference>
<dbReference type="PANTHER" id="PTHR35936">
    <property type="entry name" value="MEMBRANE-BOUND LYTIC MUREIN TRANSGLYCOSYLASE F"/>
    <property type="match status" value="1"/>
</dbReference>
<sequence length="583" mass="66779">MNIKKLIIYSTIILNLFSCNKKSPVILEDNKQIIKNREISIPVFTLEEKAYINKLKEKGYLSVVSHLMVGSFEEKFNGTFSGFQYDLTKEFADFLDIDFKIQTVLFSELFSKDGAIPDRIKTDPAYTYDPDIFNKADLNVSFLTILPWRQQIMDMIPYLPAKEMFVSRADNPIRELTDLQGKIIGYGIGSSYEHTLLQINNRLNNSLTLKSFPFEENILKDISEGSIDGTVLDLQNLLISLQNYPNLVAELPASDIEHVAWGVKKGNKILAGIIQKFFKYTHEAGIMDGLFKKNYNVQLEKYYSLIEYDGVELYQLDLTPSEIKWLEKKRETGKIIIGTISAEDIYKVEDDGTINGFDYNLAKNFAQTLGLKLEVQLQEDITSFFSKDGVFDNRVVTDPTIIYTPDLLNKVDIYTAPFTILPWREKLLKTVPMMPMGQVLAGRVGEEIDDIIKLDGKKLAVIPGSYQETLITEIMKEKNFSVEFSYMETYDDPLNFVKDRKADYVIDGAVYVAKGMKNLDGIVVSPIKFDRLSVGWPVRRDNIELITILEKYFNKSLDNGIFGRLWKEANGVDFDYYLNLIKE</sequence>
<evidence type="ECO:0000313" key="3">
    <source>
        <dbReference type="EMBL" id="QEN05924.1"/>
    </source>
</evidence>
<evidence type="ECO:0000259" key="2">
    <source>
        <dbReference type="SMART" id="SM00062"/>
    </source>
</evidence>
<dbReference type="SMART" id="SM00062">
    <property type="entry name" value="PBPb"/>
    <property type="match status" value="2"/>
</dbReference>
<evidence type="ECO:0000313" key="4">
    <source>
        <dbReference type="Proteomes" id="UP000323824"/>
    </source>
</evidence>
<name>A0A5C1QH99_9SPIO</name>
<organism evidence="3 4">
    <name type="scientific">Thiospirochaeta perfilievii</name>
    <dbReference type="NCBI Taxonomy" id="252967"/>
    <lineage>
        <taxon>Bacteria</taxon>
        <taxon>Pseudomonadati</taxon>
        <taxon>Spirochaetota</taxon>
        <taxon>Spirochaetia</taxon>
        <taxon>Spirochaetales</taxon>
        <taxon>Spirochaetaceae</taxon>
        <taxon>Thiospirochaeta</taxon>
    </lineage>
</organism>
<protein>
    <submittedName>
        <fullName evidence="3">Transporter substrate-binding domain-containing protein</fullName>
    </submittedName>
</protein>
<dbReference type="OrthoDB" id="306598at2"/>
<dbReference type="KEGG" id="sper:EW093_14885"/>
<keyword evidence="4" id="KW-1185">Reference proteome</keyword>
<feature type="domain" description="Solute-binding protein family 3/N-terminal" evidence="2">
    <location>
        <begin position="334"/>
        <end position="573"/>
    </location>
</feature>
<keyword evidence="1" id="KW-0732">Signal</keyword>
<reference evidence="3 4" key="2">
    <citation type="submission" date="2019-09" db="EMBL/GenBank/DDBJ databases">
        <title>Complete Genome Sequence and Methylome Analysis of free living Spirochaetas.</title>
        <authorList>
            <person name="Leshcheva N."/>
            <person name="Mikheeva N."/>
        </authorList>
    </citation>
    <scope>NUCLEOTIDE SEQUENCE [LARGE SCALE GENOMIC DNA]</scope>
    <source>
        <strain evidence="3 4">P</strain>
    </source>
</reference>
<dbReference type="EMBL" id="CP035807">
    <property type="protein sequence ID" value="QEN05924.1"/>
    <property type="molecule type" value="Genomic_DNA"/>
</dbReference>
<accession>A0A5C1QH99</accession>
<gene>
    <name evidence="3" type="ORF">EW093_14885</name>
</gene>
<evidence type="ECO:0000256" key="1">
    <source>
        <dbReference type="ARBA" id="ARBA00022729"/>
    </source>
</evidence>
<dbReference type="Gene3D" id="3.40.190.10">
    <property type="entry name" value="Periplasmic binding protein-like II"/>
    <property type="match status" value="4"/>
</dbReference>
<dbReference type="RefSeq" id="WP_149569158.1">
    <property type="nucleotide sequence ID" value="NZ_CP035807.1"/>
</dbReference>
<proteinExistence type="predicted"/>
<feature type="domain" description="Solute-binding protein family 3/N-terminal" evidence="2">
    <location>
        <begin position="66"/>
        <end position="294"/>
    </location>
</feature>